<keyword evidence="1" id="KW-0812">Transmembrane</keyword>
<dbReference type="AlphaFoldDB" id="A0A2U1U547"/>
<dbReference type="RefSeq" id="WP_136166039.1">
    <property type="nucleotide sequence ID" value="NZ_KZ819076.1"/>
</dbReference>
<proteinExistence type="predicted"/>
<dbReference type="Pfam" id="PF07331">
    <property type="entry name" value="TctB"/>
    <property type="match status" value="1"/>
</dbReference>
<evidence type="ECO:0000259" key="2">
    <source>
        <dbReference type="Pfam" id="PF07331"/>
    </source>
</evidence>
<organism evidence="3 4">
    <name type="scientific">Brenneria corticis</name>
    <dbReference type="NCBI Taxonomy" id="2173106"/>
    <lineage>
        <taxon>Bacteria</taxon>
        <taxon>Pseudomonadati</taxon>
        <taxon>Pseudomonadota</taxon>
        <taxon>Gammaproteobacteria</taxon>
        <taxon>Enterobacterales</taxon>
        <taxon>Pectobacteriaceae</taxon>
        <taxon>Brenneria</taxon>
    </lineage>
</organism>
<keyword evidence="1" id="KW-1133">Transmembrane helix</keyword>
<dbReference type="EMBL" id="QDKH01000008">
    <property type="protein sequence ID" value="PWC16791.1"/>
    <property type="molecule type" value="Genomic_DNA"/>
</dbReference>
<dbReference type="Proteomes" id="UP000296159">
    <property type="component" value="Unassembled WGS sequence"/>
</dbReference>
<feature type="transmembrane region" description="Helical" evidence="1">
    <location>
        <begin position="82"/>
        <end position="113"/>
    </location>
</feature>
<gene>
    <name evidence="3" type="ORF">DDT56_08600</name>
</gene>
<evidence type="ECO:0000313" key="4">
    <source>
        <dbReference type="Proteomes" id="UP000296159"/>
    </source>
</evidence>
<feature type="transmembrane region" description="Helical" evidence="1">
    <location>
        <begin position="43"/>
        <end position="61"/>
    </location>
</feature>
<name>A0A2U1U547_9GAMM</name>
<accession>A0A2U1U547</accession>
<reference evidence="3 4" key="1">
    <citation type="submission" date="2018-04" db="EMBL/GenBank/DDBJ databases">
        <title>Brenneria corticis sp.nov.</title>
        <authorList>
            <person name="Li Y."/>
        </authorList>
    </citation>
    <scope>NUCLEOTIDE SEQUENCE [LARGE SCALE GENOMIC DNA]</scope>
    <source>
        <strain evidence="3 4">CFCC 11842</strain>
    </source>
</reference>
<evidence type="ECO:0000256" key="1">
    <source>
        <dbReference type="SAM" id="Phobius"/>
    </source>
</evidence>
<evidence type="ECO:0000313" key="3">
    <source>
        <dbReference type="EMBL" id="PWC16791.1"/>
    </source>
</evidence>
<sequence>MSRRINQPDALSGLLYLLLGGAFAIVAWRHYPLGSAARMGPGFLPFWLGALLMLIGIWVLAQGIRSRLAERLPPTNWRALGLVAGSIAAFALALPWCGLLFAIVLMVLVATLAAPNAPLFRAAVLGGSLALFSALVFVKGLGLPLPLWPFFTG</sequence>
<feature type="domain" description="DUF1468" evidence="2">
    <location>
        <begin position="12"/>
        <end position="146"/>
    </location>
</feature>
<keyword evidence="1" id="KW-0472">Membrane</keyword>
<protein>
    <recommendedName>
        <fullName evidence="2">DUF1468 domain-containing protein</fullName>
    </recommendedName>
</protein>
<comment type="caution">
    <text evidence="3">The sequence shown here is derived from an EMBL/GenBank/DDBJ whole genome shotgun (WGS) entry which is preliminary data.</text>
</comment>
<feature type="transmembrane region" description="Helical" evidence="1">
    <location>
        <begin position="12"/>
        <end position="31"/>
    </location>
</feature>
<dbReference type="InterPro" id="IPR009936">
    <property type="entry name" value="DUF1468"/>
</dbReference>
<keyword evidence="4" id="KW-1185">Reference proteome</keyword>